<sequence>MVSPAEHIAWAGVLREGHMGEFFQLKNQINVLSRAEYAYDRLTSQFVEHYLSITQASYKTIPDLEVLHTWLKHLNFEIRPALVEHWRAVANLAGFELGELVEVDGTKLYAVKASAYPDLDYISFTGFNAKKDGSPGRSSVHASLWENSRVTRFDKRMDEATLTPYFFEGSSRLPQVKDFLQAELAKLT</sequence>
<proteinExistence type="predicted"/>
<protein>
    <submittedName>
        <fullName evidence="1">Uncharacterized protein</fullName>
    </submittedName>
</protein>
<comment type="caution">
    <text evidence="1">The sequence shown here is derived from an EMBL/GenBank/DDBJ whole genome shotgun (WGS) entry which is preliminary data.</text>
</comment>
<evidence type="ECO:0000313" key="2">
    <source>
        <dbReference type="Proteomes" id="UP000287823"/>
    </source>
</evidence>
<gene>
    <name evidence="1" type="ORF">CWE14_02090</name>
</gene>
<reference evidence="1 2" key="1">
    <citation type="journal article" date="2011" name="Front. Microbiol.">
        <title>Genomic signatures of strain selection and enhancement in Bacillus atrophaeus var. globigii, a historical biowarfare simulant.</title>
        <authorList>
            <person name="Gibbons H.S."/>
            <person name="Broomall S.M."/>
            <person name="McNew L.A."/>
            <person name="Daligault H."/>
            <person name="Chapman C."/>
            <person name="Bruce D."/>
            <person name="Karavis M."/>
            <person name="Krepps M."/>
            <person name="McGregor P.A."/>
            <person name="Hong C."/>
            <person name="Park K.H."/>
            <person name="Akmal A."/>
            <person name="Feldman A."/>
            <person name="Lin J.S."/>
            <person name="Chang W.E."/>
            <person name="Higgs B.W."/>
            <person name="Demirev P."/>
            <person name="Lindquist J."/>
            <person name="Liem A."/>
            <person name="Fochler E."/>
            <person name="Read T.D."/>
            <person name="Tapia R."/>
            <person name="Johnson S."/>
            <person name="Bishop-Lilly K.A."/>
            <person name="Detter C."/>
            <person name="Han C."/>
            <person name="Sozhamannan S."/>
            <person name="Rosenzweig C.N."/>
            <person name="Skowronski E.W."/>
        </authorList>
    </citation>
    <scope>NUCLEOTIDE SEQUENCE [LARGE SCALE GENOMIC DNA]</scope>
    <source>
        <strain evidence="1 2">Y4G10-17</strain>
    </source>
</reference>
<name>A0A432WM54_9GAMM</name>
<keyword evidence="2" id="KW-1185">Reference proteome</keyword>
<dbReference type="RefSeq" id="WP_126797848.1">
    <property type="nucleotide sequence ID" value="NZ_PIPO01000001.1"/>
</dbReference>
<accession>A0A432WM54</accession>
<dbReference type="EMBL" id="PIPO01000001">
    <property type="protein sequence ID" value="RUO34811.1"/>
    <property type="molecule type" value="Genomic_DNA"/>
</dbReference>
<dbReference type="Proteomes" id="UP000287823">
    <property type="component" value="Unassembled WGS sequence"/>
</dbReference>
<evidence type="ECO:0000313" key="1">
    <source>
        <dbReference type="EMBL" id="RUO34811.1"/>
    </source>
</evidence>
<organism evidence="1 2">
    <name type="scientific">Aliidiomarina soli</name>
    <dbReference type="NCBI Taxonomy" id="1928574"/>
    <lineage>
        <taxon>Bacteria</taxon>
        <taxon>Pseudomonadati</taxon>
        <taxon>Pseudomonadota</taxon>
        <taxon>Gammaproteobacteria</taxon>
        <taxon>Alteromonadales</taxon>
        <taxon>Idiomarinaceae</taxon>
        <taxon>Aliidiomarina</taxon>
    </lineage>
</organism>
<dbReference type="AlphaFoldDB" id="A0A432WM54"/>